<keyword evidence="1" id="KW-0472">Membrane</keyword>
<feature type="transmembrane region" description="Helical" evidence="1">
    <location>
        <begin position="33"/>
        <end position="49"/>
    </location>
</feature>
<gene>
    <name evidence="2" type="ordered locus">EF_2584</name>
</gene>
<keyword evidence="3" id="KW-1185">Reference proteome</keyword>
<name>Q831C7_ENTFA</name>
<dbReference type="HOGENOM" id="CLU_3167782_0_0_9"/>
<dbReference type="EMBL" id="AE016830">
    <property type="protein sequence ID" value="AAO82295.1"/>
    <property type="molecule type" value="Genomic_DNA"/>
</dbReference>
<dbReference type="AlphaFoldDB" id="Q831C7"/>
<sequence length="55" mass="6314">MLRSKQRGVLLLFPPFISFLSLGQKSKVIFVPGPILFSFTILLFLKDFLNNSKKK</sequence>
<proteinExistence type="predicted"/>
<evidence type="ECO:0000313" key="2">
    <source>
        <dbReference type="EMBL" id="AAO82295.1"/>
    </source>
</evidence>
<keyword evidence="1" id="KW-1133">Transmembrane helix</keyword>
<protein>
    <submittedName>
        <fullName evidence="2">Uncharacterized protein</fullName>
    </submittedName>
</protein>
<dbReference type="EnsemblBacteria" id="AAO82295">
    <property type="protein sequence ID" value="AAO82295"/>
    <property type="gene ID" value="EF_2584"/>
</dbReference>
<accession>Q831C7</accession>
<keyword evidence="1" id="KW-0812">Transmembrane</keyword>
<evidence type="ECO:0000256" key="1">
    <source>
        <dbReference type="SAM" id="Phobius"/>
    </source>
</evidence>
<dbReference type="KEGG" id="efa:EF2584"/>
<evidence type="ECO:0000313" key="3">
    <source>
        <dbReference type="Proteomes" id="UP000001415"/>
    </source>
</evidence>
<dbReference type="Proteomes" id="UP000001415">
    <property type="component" value="Chromosome"/>
</dbReference>
<reference evidence="2 3" key="1">
    <citation type="journal article" date="2003" name="Science">
        <title>Role of mobile DNA in the evolution of vancomycin-resistant Enterococcus faecalis.</title>
        <authorList>
            <person name="Paulsen I."/>
            <person name="Banerjei L."/>
            <person name="Myers G.S.A."/>
            <person name="Nelson K.E."/>
            <person name="Seshadri R."/>
            <person name="Read T.D."/>
            <person name="Fouts D.E."/>
            <person name="Eisen J.A."/>
            <person name="Gill S.R."/>
            <person name="Heidelberg J.F."/>
            <person name="Tettelin H."/>
            <person name="Dodson R.J."/>
            <person name="Umayam L."/>
            <person name="Brinkac L."/>
            <person name="Beanan M."/>
            <person name="Daugherty S."/>
            <person name="DeBoy R.T."/>
            <person name="Durkin S."/>
            <person name="Kolonay J."/>
            <person name="Madupu R."/>
            <person name="Nelson W."/>
            <person name="Vamathevan J."/>
            <person name="Tran B."/>
            <person name="Upton J."/>
            <person name="Hansen T."/>
            <person name="Shetty J."/>
            <person name="Khouri H."/>
            <person name="Utterback T."/>
            <person name="Radune D."/>
            <person name="Ketchum K.A."/>
            <person name="Dougherty B.A."/>
            <person name="Fraser C.M."/>
        </authorList>
    </citation>
    <scope>NUCLEOTIDE SEQUENCE [LARGE SCALE GENOMIC DNA]</scope>
    <source>
        <strain evidence="3">ATCC 700802 / V583</strain>
    </source>
</reference>
<dbReference type="STRING" id="226185.EF_2584"/>
<organism evidence="2 3">
    <name type="scientific">Enterococcus faecalis (strain ATCC 700802 / V583)</name>
    <dbReference type="NCBI Taxonomy" id="226185"/>
    <lineage>
        <taxon>Bacteria</taxon>
        <taxon>Bacillati</taxon>
        <taxon>Bacillota</taxon>
        <taxon>Bacilli</taxon>
        <taxon>Lactobacillales</taxon>
        <taxon>Enterococcaceae</taxon>
        <taxon>Enterococcus</taxon>
    </lineage>
</organism>